<proteinExistence type="predicted"/>
<gene>
    <name evidence="1" type="ORF">FBZ96_12018</name>
</gene>
<accession>A0A560CX19</accession>
<sequence>MSCSCKQTRWVHFAGNSAFWLNRAIRALPQLRSGLAQPLITVWLQVRVLPGPPRTSISYSLFVALSGTTAPDTSIFRSNVRFALHFPRLRYPSQQVRCRLYFAYCDHLRVQTMKPITPTQWGYLKRYQRTLDSKECLSNRFGEGGCDGRIIQGHMIPRSQLVQIAEQGHVHAVPTRLAPVAQMKRSGFQAEDIGISNFSTLQCFCARHDKRLFAPLEDTALTFTREQLTLLHFRAMAAEVYIRGNAEDAAANEGRKYLSSDPRREPFYEAFRIHSLAAIAAEEDFKRTENMINLSRYDEIRAAIIRFDTTPVLLSVGAFRPLYDVIGTKLQNFSEEAAYIGMHILSVDKMPAVVFTWLKGQKPSQRFAKTFSMQPYRALTTLAVQTAFEYAEHTCMRREWWMSLTKGWRALLLDRIEMANRAASVPDEDFLSFEFPLDDWKCRSIDFVK</sequence>
<protein>
    <submittedName>
        <fullName evidence="1">Uncharacterized protein</fullName>
    </submittedName>
</protein>
<evidence type="ECO:0000313" key="2">
    <source>
        <dbReference type="Proteomes" id="UP000319949"/>
    </source>
</evidence>
<reference evidence="1 2" key="1">
    <citation type="submission" date="2019-06" db="EMBL/GenBank/DDBJ databases">
        <title>Genomic Encyclopedia of Type Strains, Phase IV (KMG-V): Genome sequencing to study the core and pangenomes of soil and plant-associated prokaryotes.</title>
        <authorList>
            <person name="Whitman W."/>
        </authorList>
    </citation>
    <scope>NUCLEOTIDE SEQUENCE [LARGE SCALE GENOMIC DNA]</scope>
    <source>
        <strain evidence="1 2">BR 510</strain>
    </source>
</reference>
<dbReference type="Proteomes" id="UP000319949">
    <property type="component" value="Unassembled WGS sequence"/>
</dbReference>
<name>A0A560CX19_9BRAD</name>
<keyword evidence="2" id="KW-1185">Reference proteome</keyword>
<dbReference type="EMBL" id="VITK01000020">
    <property type="protein sequence ID" value="TWA89404.1"/>
    <property type="molecule type" value="Genomic_DNA"/>
</dbReference>
<dbReference type="AlphaFoldDB" id="A0A560CX19"/>
<organism evidence="1 2">
    <name type="scientific">Bradyrhizobium stylosanthis</name>
    <dbReference type="NCBI Taxonomy" id="1803665"/>
    <lineage>
        <taxon>Bacteria</taxon>
        <taxon>Pseudomonadati</taxon>
        <taxon>Pseudomonadota</taxon>
        <taxon>Alphaproteobacteria</taxon>
        <taxon>Hyphomicrobiales</taxon>
        <taxon>Nitrobacteraceae</taxon>
        <taxon>Bradyrhizobium</taxon>
    </lineage>
</organism>
<comment type="caution">
    <text evidence="1">The sequence shown here is derived from an EMBL/GenBank/DDBJ whole genome shotgun (WGS) entry which is preliminary data.</text>
</comment>
<evidence type="ECO:0000313" key="1">
    <source>
        <dbReference type="EMBL" id="TWA89404.1"/>
    </source>
</evidence>